<dbReference type="AlphaFoldDB" id="A4J7X8"/>
<dbReference type="eggNOG" id="COG4720">
    <property type="taxonomic scope" value="Bacteria"/>
</dbReference>
<dbReference type="RefSeq" id="WP_011878978.1">
    <property type="nucleotide sequence ID" value="NC_009253.1"/>
</dbReference>
<keyword evidence="1" id="KW-1133">Transmembrane helix</keyword>
<feature type="transmembrane region" description="Helical" evidence="1">
    <location>
        <begin position="12"/>
        <end position="29"/>
    </location>
</feature>
<dbReference type="HOGENOM" id="CLU_069956_0_1_9"/>
<protein>
    <recommendedName>
        <fullName evidence="4">ECF transporter S component</fullName>
    </recommendedName>
</protein>
<evidence type="ECO:0008006" key="4">
    <source>
        <dbReference type="Google" id="ProtNLM"/>
    </source>
</evidence>
<dbReference type="Gene3D" id="1.10.1760.20">
    <property type="match status" value="1"/>
</dbReference>
<evidence type="ECO:0000256" key="1">
    <source>
        <dbReference type="SAM" id="Phobius"/>
    </source>
</evidence>
<gene>
    <name evidence="2" type="ordered locus">Dred_2675</name>
</gene>
<evidence type="ECO:0000313" key="2">
    <source>
        <dbReference type="EMBL" id="ABO51181.1"/>
    </source>
</evidence>
<feature type="transmembrane region" description="Helical" evidence="1">
    <location>
        <begin position="106"/>
        <end position="128"/>
    </location>
</feature>
<dbReference type="PIRSF" id="PIRSF037395">
    <property type="entry name" value="UCP037395_ABCper"/>
    <property type="match status" value="1"/>
</dbReference>
<dbReference type="EMBL" id="CP000612">
    <property type="protein sequence ID" value="ABO51181.1"/>
    <property type="molecule type" value="Genomic_DNA"/>
</dbReference>
<dbReference type="KEGG" id="drm:Dred_2675"/>
<feature type="transmembrane region" description="Helical" evidence="1">
    <location>
        <begin position="41"/>
        <end position="61"/>
    </location>
</feature>
<keyword evidence="1" id="KW-0472">Membrane</keyword>
<dbReference type="Proteomes" id="UP000001556">
    <property type="component" value="Chromosome"/>
</dbReference>
<sequence>MGEGKLFRRKKWGRWALGLAVAAILWITAGSFSNQVAGGQNWGLLGLGVAFLILALLFIAFEQKQASSRELAIIAALGALAAASRVPFSFLPGIQPVTFLTVLSGYVFGLRAGFMVGASAALVSNFFLGQGPWTPWQMLAWGLAGASGSFLSKVFPHIQRWAMVLFLFSWGFLYGWIMNLWHWLGFVYPHTWQTFLATYAASFSIDAMHAIGNSMFYLFFGERFTQILRRFARRLRVEPWS</sequence>
<feature type="transmembrane region" description="Helical" evidence="1">
    <location>
        <begin position="161"/>
        <end position="184"/>
    </location>
</feature>
<accession>A4J7X8</accession>
<organism evidence="2 3">
    <name type="scientific">Desulforamulus reducens (strain ATCC BAA-1160 / DSM 100696 / MI-1)</name>
    <name type="common">Desulfotomaculum reducens</name>
    <dbReference type="NCBI Taxonomy" id="349161"/>
    <lineage>
        <taxon>Bacteria</taxon>
        <taxon>Bacillati</taxon>
        <taxon>Bacillota</taxon>
        <taxon>Clostridia</taxon>
        <taxon>Eubacteriales</taxon>
        <taxon>Peptococcaceae</taxon>
        <taxon>Desulforamulus</taxon>
    </lineage>
</organism>
<dbReference type="STRING" id="349161.Dred_2675"/>
<name>A4J7X8_DESRM</name>
<keyword evidence="1" id="KW-0812">Transmembrane</keyword>
<reference evidence="2 3" key="1">
    <citation type="submission" date="2007-03" db="EMBL/GenBank/DDBJ databases">
        <title>Complete sequence of Desulfotomaculum reducens MI-1.</title>
        <authorList>
            <consortium name="US DOE Joint Genome Institute"/>
            <person name="Copeland A."/>
            <person name="Lucas S."/>
            <person name="Lapidus A."/>
            <person name="Barry K."/>
            <person name="Detter J.C."/>
            <person name="Glavina del Rio T."/>
            <person name="Hammon N."/>
            <person name="Israni S."/>
            <person name="Dalin E."/>
            <person name="Tice H."/>
            <person name="Pitluck S."/>
            <person name="Sims D."/>
            <person name="Brettin T."/>
            <person name="Bruce D."/>
            <person name="Han C."/>
            <person name="Tapia R."/>
            <person name="Schmutz J."/>
            <person name="Larimer F."/>
            <person name="Land M."/>
            <person name="Hauser L."/>
            <person name="Kyrpides N."/>
            <person name="Kim E."/>
            <person name="Tebo B.M."/>
            <person name="Richardson P."/>
        </authorList>
    </citation>
    <scope>NUCLEOTIDE SEQUENCE [LARGE SCALE GENOMIC DNA]</scope>
    <source>
        <strain evidence="2 3">MI-1</strain>
    </source>
</reference>
<keyword evidence="3" id="KW-1185">Reference proteome</keyword>
<proteinExistence type="predicted"/>
<feature type="transmembrane region" description="Helical" evidence="1">
    <location>
        <begin position="196"/>
        <end position="220"/>
    </location>
</feature>
<evidence type="ECO:0000313" key="3">
    <source>
        <dbReference type="Proteomes" id="UP000001556"/>
    </source>
</evidence>
<dbReference type="InterPro" id="IPR017196">
    <property type="entry name" value="ECF_substrate-spec_UCP037395"/>
</dbReference>